<feature type="domain" description="DUF4283" evidence="2">
    <location>
        <begin position="42"/>
        <end position="124"/>
    </location>
</feature>
<feature type="compositionally biased region" description="Basic and acidic residues" evidence="1">
    <location>
        <begin position="370"/>
        <end position="382"/>
    </location>
</feature>
<feature type="compositionally biased region" description="Gly residues" evidence="1">
    <location>
        <begin position="346"/>
        <end position="357"/>
    </location>
</feature>
<proteinExistence type="predicted"/>
<dbReference type="Pfam" id="PF14392">
    <property type="entry name" value="zf-CCHC_4"/>
    <property type="match status" value="1"/>
</dbReference>
<evidence type="ECO:0000313" key="4">
    <source>
        <dbReference type="EMBL" id="KAH0901259.1"/>
    </source>
</evidence>
<accession>A0ABQ8B8Z2</accession>
<dbReference type="InterPro" id="IPR040256">
    <property type="entry name" value="At4g02000-like"/>
</dbReference>
<evidence type="ECO:0000313" key="5">
    <source>
        <dbReference type="Proteomes" id="UP000824890"/>
    </source>
</evidence>
<feature type="region of interest" description="Disordered" evidence="1">
    <location>
        <begin position="240"/>
        <end position="470"/>
    </location>
</feature>
<dbReference type="EMBL" id="JAGKQM010000011">
    <property type="protein sequence ID" value="KAH0901259.1"/>
    <property type="molecule type" value="Genomic_DNA"/>
</dbReference>
<organism evidence="4 5">
    <name type="scientific">Brassica napus</name>
    <name type="common">Rape</name>
    <dbReference type="NCBI Taxonomy" id="3708"/>
    <lineage>
        <taxon>Eukaryota</taxon>
        <taxon>Viridiplantae</taxon>
        <taxon>Streptophyta</taxon>
        <taxon>Embryophyta</taxon>
        <taxon>Tracheophyta</taxon>
        <taxon>Spermatophyta</taxon>
        <taxon>Magnoliopsida</taxon>
        <taxon>eudicotyledons</taxon>
        <taxon>Gunneridae</taxon>
        <taxon>Pentapetalae</taxon>
        <taxon>rosids</taxon>
        <taxon>malvids</taxon>
        <taxon>Brassicales</taxon>
        <taxon>Brassicaceae</taxon>
        <taxon>Brassiceae</taxon>
        <taxon>Brassica</taxon>
    </lineage>
</organism>
<dbReference type="InterPro" id="IPR025836">
    <property type="entry name" value="Zn_knuckle_CX2CX4HX4C"/>
</dbReference>
<evidence type="ECO:0000256" key="1">
    <source>
        <dbReference type="SAM" id="MobiDB-lite"/>
    </source>
</evidence>
<keyword evidence="5" id="KW-1185">Reference proteome</keyword>
<feature type="compositionally biased region" description="Basic and acidic residues" evidence="1">
    <location>
        <begin position="241"/>
        <end position="250"/>
    </location>
</feature>
<feature type="domain" description="Zinc knuckle CX2CX4HX4C" evidence="3">
    <location>
        <begin position="184"/>
        <end position="228"/>
    </location>
</feature>
<evidence type="ECO:0000259" key="3">
    <source>
        <dbReference type="Pfam" id="PF14392"/>
    </source>
</evidence>
<sequence>MVMFRPRKKKEISLVEELRDLEFLEEGDIVDIPDVENDDLIEENSLSVVVRCLNPTVHKVGGLVKALPPIWGLEDRTHERGVGENRAQFIFQSDRDLHHVLTRGPWFVNGWIVALEQWTPSPGPEYLTRILFWIRIRGLPVHLLNKQTVDYLLGPLGKVEKVELHAKNSTSVEYIRAQVWISTEEPLQFRRTARFKSVEVVPTELEYEKLLKVCFLCKRLTHDQTHCQFAEPVENVPQLESSRRFNENRRLQNRGPQGDLPMKNAKGKMSKGKQVENRSRSISNHSESRFGKGKESREQYEMDLPEATCKVWRPKSTRANTSSGTGGSKQTRSTEESNFKQNRGESPGGGRKSGGSSGASHMTPTVFERLGGHRLEEDKETTKSGGSGGSRTPLLKGGDQDDKGSKGESSNGSRGSGSVFERLGITTVIPQEIDKKKEETQPSKRRRLSRSDERSSKKVILWHNTTNHNK</sequence>
<dbReference type="PANTHER" id="PTHR31286">
    <property type="entry name" value="GLYCINE-RICH CELL WALL STRUCTURAL PROTEIN 1.8-LIKE"/>
    <property type="match status" value="1"/>
</dbReference>
<comment type="caution">
    <text evidence="4">The sequence shown here is derived from an EMBL/GenBank/DDBJ whole genome shotgun (WGS) entry which is preliminary data.</text>
</comment>
<feature type="compositionally biased region" description="Basic and acidic residues" evidence="1">
    <location>
        <begin position="286"/>
        <end position="300"/>
    </location>
</feature>
<dbReference type="PANTHER" id="PTHR31286:SF178">
    <property type="entry name" value="DUF4283 DOMAIN-CONTAINING PROTEIN"/>
    <property type="match status" value="1"/>
</dbReference>
<dbReference type="InterPro" id="IPR025558">
    <property type="entry name" value="DUF4283"/>
</dbReference>
<name>A0ABQ8B8Z2_BRANA</name>
<gene>
    <name evidence="4" type="ORF">HID58_040762</name>
</gene>
<reference evidence="4 5" key="1">
    <citation type="submission" date="2021-05" db="EMBL/GenBank/DDBJ databases">
        <title>Genome Assembly of Synthetic Allotetraploid Brassica napus Reveals Homoeologous Exchanges between Subgenomes.</title>
        <authorList>
            <person name="Davis J.T."/>
        </authorList>
    </citation>
    <scope>NUCLEOTIDE SEQUENCE [LARGE SCALE GENOMIC DNA]</scope>
    <source>
        <strain evidence="5">cv. Da-Ae</strain>
        <tissue evidence="4">Seedling</tissue>
    </source>
</reference>
<protein>
    <recommendedName>
        <fullName evidence="6">DUF4283 domain-containing protein</fullName>
    </recommendedName>
</protein>
<evidence type="ECO:0000259" key="2">
    <source>
        <dbReference type="Pfam" id="PF14111"/>
    </source>
</evidence>
<dbReference type="Proteomes" id="UP000824890">
    <property type="component" value="Unassembled WGS sequence"/>
</dbReference>
<feature type="compositionally biased region" description="Polar residues" evidence="1">
    <location>
        <begin position="317"/>
        <end position="331"/>
    </location>
</feature>
<feature type="compositionally biased region" description="Low complexity" evidence="1">
    <location>
        <begin position="407"/>
        <end position="418"/>
    </location>
</feature>
<feature type="compositionally biased region" description="Basic and acidic residues" evidence="1">
    <location>
        <begin position="432"/>
        <end position="442"/>
    </location>
</feature>
<evidence type="ECO:0008006" key="6">
    <source>
        <dbReference type="Google" id="ProtNLM"/>
    </source>
</evidence>
<dbReference type="Pfam" id="PF14111">
    <property type="entry name" value="DUF4283"/>
    <property type="match status" value="1"/>
</dbReference>